<keyword evidence="1" id="KW-0472">Membrane</keyword>
<organism evidence="2 3">
    <name type="scientific">Limosilactobacillus panis</name>
    <dbReference type="NCBI Taxonomy" id="47493"/>
    <lineage>
        <taxon>Bacteria</taxon>
        <taxon>Bacillati</taxon>
        <taxon>Bacillota</taxon>
        <taxon>Bacilli</taxon>
        <taxon>Lactobacillales</taxon>
        <taxon>Lactobacillaceae</taxon>
        <taxon>Limosilactobacillus</taxon>
    </lineage>
</organism>
<reference evidence="2" key="2">
    <citation type="submission" date="2023-06" db="EMBL/GenBank/DDBJ databases">
        <authorList>
            <person name="Zeman M."/>
            <person name="Kubasova T."/>
            <person name="Jahodarova E."/>
            <person name="Nykrynova M."/>
            <person name="Rychlik I."/>
        </authorList>
    </citation>
    <scope>NUCLEOTIDE SEQUENCE</scope>
    <source>
        <strain evidence="2">105_WCHN</strain>
    </source>
</reference>
<evidence type="ECO:0000313" key="2">
    <source>
        <dbReference type="EMBL" id="MDM8334499.1"/>
    </source>
</evidence>
<dbReference type="RefSeq" id="WP_289561064.1">
    <property type="nucleotide sequence ID" value="NZ_JAUDEO010000053.1"/>
</dbReference>
<name>A0ABT7VP38_9LACO</name>
<feature type="transmembrane region" description="Helical" evidence="1">
    <location>
        <begin position="194"/>
        <end position="221"/>
    </location>
</feature>
<reference evidence="2" key="1">
    <citation type="submission" date="2023-06" db="EMBL/GenBank/DDBJ databases">
        <title>Identification and characterization of horizontal gene transfer across gut microbiota members of farm animals based on homology search.</title>
        <authorList>
            <person name="Schwarzerova J."/>
            <person name="Nykrynova M."/>
            <person name="Jureckova K."/>
            <person name="Cejkova D."/>
            <person name="Rychlik I."/>
        </authorList>
    </citation>
    <scope>NUCLEOTIDE SEQUENCE</scope>
    <source>
        <strain evidence="2">105_WCHN</strain>
    </source>
</reference>
<feature type="transmembrane region" description="Helical" evidence="1">
    <location>
        <begin position="349"/>
        <end position="372"/>
    </location>
</feature>
<evidence type="ECO:0000313" key="3">
    <source>
        <dbReference type="Proteomes" id="UP001529423"/>
    </source>
</evidence>
<comment type="caution">
    <text evidence="2">The sequence shown here is derived from an EMBL/GenBank/DDBJ whole genome shotgun (WGS) entry which is preliminary data.</text>
</comment>
<keyword evidence="1" id="KW-1133">Transmembrane helix</keyword>
<protein>
    <submittedName>
        <fullName evidence="2">Capsular biosynthesis protein CpsS</fullName>
    </submittedName>
</protein>
<feature type="transmembrane region" description="Helical" evidence="1">
    <location>
        <begin position="392"/>
        <end position="412"/>
    </location>
</feature>
<keyword evidence="1" id="KW-0812">Transmembrane</keyword>
<evidence type="ECO:0000256" key="1">
    <source>
        <dbReference type="SAM" id="Phobius"/>
    </source>
</evidence>
<feature type="transmembrane region" description="Helical" evidence="1">
    <location>
        <begin position="164"/>
        <end position="182"/>
    </location>
</feature>
<keyword evidence="3" id="KW-1185">Reference proteome</keyword>
<feature type="transmembrane region" description="Helical" evidence="1">
    <location>
        <begin position="233"/>
        <end position="252"/>
    </location>
</feature>
<accession>A0ABT7VP38</accession>
<dbReference type="Proteomes" id="UP001529423">
    <property type="component" value="Unassembled WGS sequence"/>
</dbReference>
<feature type="transmembrane region" description="Helical" evidence="1">
    <location>
        <begin position="118"/>
        <end position="144"/>
    </location>
</feature>
<proteinExistence type="predicted"/>
<feature type="transmembrane region" description="Helical" evidence="1">
    <location>
        <begin position="71"/>
        <end position="89"/>
    </location>
</feature>
<sequence>MVVTLQIISIVLAAINLVLLCRMKRIHTIIPIIIVFDFVMVVPILLELILGIPDIPYPTIALAMNDQKTSIIFCIFLIFAQLSFGYEITRLLSTQNVSSTNLNSNKSVYFNSLRYKNFLLVFSYIVPIVVIILILGSPDITYFLDIFSDPTRIYNQQIQTYIKYMGILNYALLLSVMVNKWYDNNGTLYGRIIRILYILLMIIIIHKRTFMMIAIGACLVIDIIKGKKIRGIFPWYLIYILFAAFYFVYYAYATGKAGYNDDWYYEANEYFFRSMHMRFAIFAALNPNEVHILDYPGQSILFDLFYFIPRSLWASKPWPYIYYFISGVMGYSSYEYVSWQMPPSYYPEFVSNFGVLGIFISVIITVWISRFLDNRGIIVKLLGTSFVCLLEIYYYDNALKVLVIIIIFFYFLELKKGNTSLHYE</sequence>
<dbReference type="EMBL" id="JAUDEO010000053">
    <property type="protein sequence ID" value="MDM8334499.1"/>
    <property type="molecule type" value="Genomic_DNA"/>
</dbReference>
<feature type="transmembrane region" description="Helical" evidence="1">
    <location>
        <begin position="30"/>
        <end position="50"/>
    </location>
</feature>
<feature type="transmembrane region" description="Helical" evidence="1">
    <location>
        <begin position="320"/>
        <end position="337"/>
    </location>
</feature>
<gene>
    <name evidence="2" type="ORF">QUW46_07950</name>
</gene>